<evidence type="ECO:0000259" key="10">
    <source>
        <dbReference type="Pfam" id="PF21000"/>
    </source>
</evidence>
<evidence type="ECO:0000256" key="1">
    <source>
        <dbReference type="ARBA" id="ARBA00004123"/>
    </source>
</evidence>
<dbReference type="GO" id="GO:0031422">
    <property type="term" value="C:RecQ family helicase-topoisomerase III complex"/>
    <property type="evidence" value="ECO:0007669"/>
    <property type="project" value="TreeGrafter"/>
</dbReference>
<protein>
    <recommendedName>
        <fullName evidence="3">RecQ-mediated genome instability protein 1</fullName>
    </recommendedName>
</protein>
<dbReference type="Gene3D" id="2.40.50.770">
    <property type="entry name" value="RecQ-mediated genome instability protein Rmi1, C-terminal domain"/>
    <property type="match status" value="1"/>
</dbReference>
<dbReference type="AlphaFoldDB" id="A0A8B9KSW5"/>
<dbReference type="Ensembl" id="ENSAMXT00005045315.1">
    <property type="protein sequence ID" value="ENSAMXP00005041635.1"/>
    <property type="gene ID" value="ENSAMXG00005019483.1"/>
</dbReference>
<dbReference type="InterPro" id="IPR044881">
    <property type="entry name" value="RMI1_N_N_sf"/>
</dbReference>
<proteinExistence type="inferred from homology"/>
<evidence type="ECO:0000256" key="2">
    <source>
        <dbReference type="ARBA" id="ARBA00006395"/>
    </source>
</evidence>
<feature type="domain" description="RecQ mediated genome instability protein 1 OB-fold" evidence="8">
    <location>
        <begin position="89"/>
        <end position="223"/>
    </location>
</feature>
<organism evidence="11 12">
    <name type="scientific">Astyanax mexicanus</name>
    <name type="common">Blind cave fish</name>
    <name type="synonym">Astyanax fasciatus mexicanus</name>
    <dbReference type="NCBI Taxonomy" id="7994"/>
    <lineage>
        <taxon>Eukaryota</taxon>
        <taxon>Metazoa</taxon>
        <taxon>Chordata</taxon>
        <taxon>Craniata</taxon>
        <taxon>Vertebrata</taxon>
        <taxon>Euteleostomi</taxon>
        <taxon>Actinopterygii</taxon>
        <taxon>Neopterygii</taxon>
        <taxon>Teleostei</taxon>
        <taxon>Ostariophysi</taxon>
        <taxon>Characiformes</taxon>
        <taxon>Characoidei</taxon>
        <taxon>Acestrorhamphidae</taxon>
        <taxon>Acestrorhamphinae</taxon>
        <taxon>Astyanax</taxon>
    </lineage>
</organism>
<keyword evidence="5" id="KW-0539">Nucleus</keyword>
<evidence type="ECO:0000313" key="12">
    <source>
        <dbReference type="Proteomes" id="UP000694621"/>
    </source>
</evidence>
<evidence type="ECO:0000256" key="5">
    <source>
        <dbReference type="ARBA" id="ARBA00023242"/>
    </source>
</evidence>
<dbReference type="InterPro" id="IPR042470">
    <property type="entry name" value="RMI1_N_C_sf"/>
</dbReference>
<feature type="domain" description="RMI1 N-terminal" evidence="10">
    <location>
        <begin position="34"/>
        <end position="83"/>
    </location>
</feature>
<feature type="region of interest" description="Disordered" evidence="7">
    <location>
        <begin position="383"/>
        <end position="412"/>
    </location>
</feature>
<dbReference type="Proteomes" id="UP000694621">
    <property type="component" value="Unplaced"/>
</dbReference>
<feature type="domain" description="RecQ-mediated genome instability protein 1 C-terminal OB-fold" evidence="9">
    <location>
        <begin position="477"/>
        <end position="608"/>
    </location>
</feature>
<comment type="subcellular location">
    <subcellularLocation>
        <location evidence="1">Nucleus</location>
    </subcellularLocation>
</comment>
<dbReference type="InterPro" id="IPR032199">
    <property type="entry name" value="RMI1_C"/>
</dbReference>
<dbReference type="GO" id="GO:0000712">
    <property type="term" value="P:resolution of meiotic recombination intermediates"/>
    <property type="evidence" value="ECO:0007669"/>
    <property type="project" value="TreeGrafter"/>
</dbReference>
<evidence type="ECO:0000256" key="3">
    <source>
        <dbReference type="ARBA" id="ARBA00018987"/>
    </source>
</evidence>
<dbReference type="FunFam" id="2.40.50.770:FF:000002">
    <property type="entry name" value="recQ-mediated genome instability protein 1"/>
    <property type="match status" value="1"/>
</dbReference>
<keyword evidence="4" id="KW-0235">DNA replication</keyword>
<dbReference type="GO" id="GO:0000724">
    <property type="term" value="P:double-strand break repair via homologous recombination"/>
    <property type="evidence" value="ECO:0007669"/>
    <property type="project" value="TreeGrafter"/>
</dbReference>
<gene>
    <name evidence="11" type="primary">rmi1</name>
</gene>
<reference evidence="11" key="1">
    <citation type="submission" date="2025-08" db="UniProtKB">
        <authorList>
            <consortium name="Ensembl"/>
        </authorList>
    </citation>
    <scope>IDENTIFICATION</scope>
</reference>
<dbReference type="Pfam" id="PF21000">
    <property type="entry name" value="RMI1_N_N"/>
    <property type="match status" value="1"/>
</dbReference>
<evidence type="ECO:0000256" key="7">
    <source>
        <dbReference type="SAM" id="MobiDB-lite"/>
    </source>
</evidence>
<dbReference type="Pfam" id="PF16099">
    <property type="entry name" value="RMI1_C"/>
    <property type="match status" value="1"/>
</dbReference>
<dbReference type="GO" id="GO:0016604">
    <property type="term" value="C:nuclear body"/>
    <property type="evidence" value="ECO:0007669"/>
    <property type="project" value="TreeGrafter"/>
</dbReference>
<dbReference type="GO" id="GO:0000166">
    <property type="term" value="F:nucleotide binding"/>
    <property type="evidence" value="ECO:0007669"/>
    <property type="project" value="InterPro"/>
</dbReference>
<dbReference type="InterPro" id="IPR013894">
    <property type="entry name" value="RMI1_OB"/>
</dbReference>
<dbReference type="SMART" id="SM01161">
    <property type="entry name" value="DUF1767"/>
    <property type="match status" value="1"/>
</dbReference>
<dbReference type="Gene3D" id="1.10.8.1020">
    <property type="entry name" value="RecQ-mediated genome instability protein 1, N-terminal domain"/>
    <property type="match status" value="1"/>
</dbReference>
<accession>A0A8B9KSW5</accession>
<dbReference type="PANTHER" id="PTHR14790">
    <property type="entry name" value="RECQ-MEDIATED GENOME INSTABILITY PROTEIN 1 RMI1"/>
    <property type="match status" value="1"/>
</dbReference>
<dbReference type="Pfam" id="PF08585">
    <property type="entry name" value="RMI1_N_C"/>
    <property type="match status" value="1"/>
</dbReference>
<sequence>MLTVCPVYYKLGAVPVINKNMPAAGNAQVTQAWLRSSWQIQVPQTWLEACVEWVLEEAGGVAVPQAQLNKQVLDQWLLTDLRDLAHPLLPAGISEAQKMELNGCYCLQLDSLLDVSQPAYSQLQRVRGSDCTNEQVTAVTQATQKPWEAKPTRMLMLQLTDGVQSLEGMEYRPIPALNTSLPPGTKLQVAGTVVVRLGVLLLKAENVRVLGGEVEQLVERHSQSKLLCRTLGLPEENHPQEAEPDDQELLADVEALREPQLGGATLDSGYDSNGGSLASQASVRTDWSRSYQLEPSHHATPASISRNVVEPSDEDFHDIPDNFDDIPDNFDEVPENFDEVPENFDNVPEDFDDIPMEELDSIMTPTEMKVLPTNGGMEYDGMGERHAAPSSDRQVNQGGGPSHLSFASGANVNKSNGHSVGSKIYNQMADAGASDDSLTSPDTKIPRFDSIFTSPQIGAHVSTDKPNIKADMSLLNYLCILQNGTWPPSIVQVVRLQAFIVTLVGNLRCSGGEWKLGATISDGTGYLDVDLSDALLTNLIGFSAAESKVLRKDPAKRRVVDSGIQNCQRELVDMCCVMSVQLEPSGKCVVLKTDLLADREFCELQRRVTERRS</sequence>
<name>A0A8B9KSW5_ASTMX</name>
<evidence type="ECO:0000259" key="9">
    <source>
        <dbReference type="Pfam" id="PF16099"/>
    </source>
</evidence>
<dbReference type="FunFam" id="1.10.8.1020:FF:000001">
    <property type="entry name" value="RecQ-mediated genome instability protein 1"/>
    <property type="match status" value="1"/>
</dbReference>
<dbReference type="Gene3D" id="2.40.50.510">
    <property type="match status" value="1"/>
</dbReference>
<dbReference type="PANTHER" id="PTHR14790:SF15">
    <property type="entry name" value="RECQ-MEDIATED GENOME INSTABILITY PROTEIN 1"/>
    <property type="match status" value="1"/>
</dbReference>
<evidence type="ECO:0000256" key="4">
    <source>
        <dbReference type="ARBA" id="ARBA00022705"/>
    </source>
</evidence>
<comment type="similarity">
    <text evidence="2">Belongs to the RMI1 family.</text>
</comment>
<evidence type="ECO:0000259" key="8">
    <source>
        <dbReference type="Pfam" id="PF08585"/>
    </source>
</evidence>
<dbReference type="InterPro" id="IPR049363">
    <property type="entry name" value="RMI1_N"/>
</dbReference>
<evidence type="ECO:0000256" key="6">
    <source>
        <dbReference type="ARBA" id="ARBA00024977"/>
    </source>
</evidence>
<comment type="function">
    <text evidence="6">Essential component of the RMI complex, a complex that plays an important role in the processing of homologous recombination intermediates to limit DNA crossover formation in cells. Promotes TOP3A binding to double Holliday junctions (DHJ) and hence stimulates TOP3A-mediated dissolution. Required for BLM phosphorylation during mitosis. Within the BLM complex, required for BLM and TOP3A stability.</text>
</comment>
<dbReference type="GO" id="GO:0006260">
    <property type="term" value="P:DNA replication"/>
    <property type="evidence" value="ECO:0007669"/>
    <property type="project" value="UniProtKB-KW"/>
</dbReference>
<evidence type="ECO:0000313" key="11">
    <source>
        <dbReference type="Ensembl" id="ENSAMXP00005041635.1"/>
    </source>
</evidence>